<evidence type="ECO:0000313" key="2">
    <source>
        <dbReference type="Proteomes" id="UP000233769"/>
    </source>
</evidence>
<reference evidence="2" key="1">
    <citation type="submission" date="2017-10" db="EMBL/GenBank/DDBJ databases">
        <authorList>
            <person name="Regsiter A."/>
            <person name="William W."/>
        </authorList>
    </citation>
    <scope>NUCLEOTIDE SEQUENCE [LARGE SCALE GENOMIC DNA]</scope>
</reference>
<dbReference type="AlphaFoldDB" id="A0A2N9AJ68"/>
<evidence type="ECO:0000313" key="1">
    <source>
        <dbReference type="EMBL" id="SOR27381.1"/>
    </source>
</evidence>
<organism evidence="1 2">
    <name type="scientific">Methylorubrum extorquens</name>
    <name type="common">Methylobacterium dichloromethanicum</name>
    <name type="synonym">Methylobacterium extorquens</name>
    <dbReference type="NCBI Taxonomy" id="408"/>
    <lineage>
        <taxon>Bacteria</taxon>
        <taxon>Pseudomonadati</taxon>
        <taxon>Pseudomonadota</taxon>
        <taxon>Alphaproteobacteria</taxon>
        <taxon>Hyphomicrobiales</taxon>
        <taxon>Methylobacteriaceae</taxon>
        <taxon>Methylorubrum</taxon>
    </lineage>
</organism>
<name>A0A2N9AJ68_METEX</name>
<sequence length="38" mass="4432">MRSDMVHLSRAWCLSQNARLAVIPDGVTVDDREFRETR</sequence>
<dbReference type="EMBL" id="LT962688">
    <property type="protein sequence ID" value="SOR27381.1"/>
    <property type="molecule type" value="Genomic_DNA"/>
</dbReference>
<dbReference type="Proteomes" id="UP000233769">
    <property type="component" value="Chromosome tk0001"/>
</dbReference>
<gene>
    <name evidence="1" type="ORF">TK0001_0779</name>
</gene>
<protein>
    <submittedName>
        <fullName evidence="1">Uncharacterized protein</fullName>
    </submittedName>
</protein>
<proteinExistence type="predicted"/>
<accession>A0A2N9AJ68</accession>